<dbReference type="EMBL" id="KF900728">
    <property type="protein sequence ID" value="AIF05091.1"/>
    <property type="molecule type" value="Genomic_DNA"/>
</dbReference>
<sequence>LSIGGFDEKFKGADIEDFELGQRIPPNQKMYHQESSQFQQEYASLGIILTKAFRRAFQISYYQINLAGNPYFHYHRKIGYLISLIWILTLILALISPINFNNPFLLFTIVKLGVHHQFYKNVFKWRMKKFIPVFFIYNIFMGLSASIGFGIGLCLNLVHKVKLFSLHQDIIE</sequence>
<feature type="transmembrane region" description="Helical" evidence="1">
    <location>
        <begin position="78"/>
        <end position="98"/>
    </location>
</feature>
<proteinExistence type="predicted"/>
<protein>
    <submittedName>
        <fullName evidence="2">Uncharacterized protein</fullName>
    </submittedName>
</protein>
<dbReference type="AlphaFoldDB" id="A0A075GM38"/>
<feature type="transmembrane region" description="Helical" evidence="1">
    <location>
        <begin position="134"/>
        <end position="158"/>
    </location>
</feature>
<evidence type="ECO:0000256" key="1">
    <source>
        <dbReference type="SAM" id="Phobius"/>
    </source>
</evidence>
<organism evidence="2">
    <name type="scientific">uncultured marine thaumarchaeote KM3_17_C07</name>
    <dbReference type="NCBI Taxonomy" id="1456062"/>
    <lineage>
        <taxon>Archaea</taxon>
        <taxon>Nitrososphaerota</taxon>
        <taxon>environmental samples</taxon>
    </lineage>
</organism>
<keyword evidence="1" id="KW-0812">Transmembrane</keyword>
<accession>A0A075GM38</accession>
<feature type="non-terminal residue" evidence="2">
    <location>
        <position position="1"/>
    </location>
</feature>
<reference evidence="2" key="1">
    <citation type="journal article" date="2014" name="Genome Biol. Evol.">
        <title>Pangenome evidence for extensive interdomain horizontal transfer affecting lineage core and shell genes in uncultured planktonic thaumarchaeota and euryarchaeota.</title>
        <authorList>
            <person name="Deschamps P."/>
            <person name="Zivanovic Y."/>
            <person name="Moreira D."/>
            <person name="Rodriguez-Valera F."/>
            <person name="Lopez-Garcia P."/>
        </authorList>
    </citation>
    <scope>NUCLEOTIDE SEQUENCE</scope>
</reference>
<name>A0A075GM38_9ARCH</name>
<keyword evidence="1" id="KW-0472">Membrane</keyword>
<evidence type="ECO:0000313" key="2">
    <source>
        <dbReference type="EMBL" id="AIF05091.1"/>
    </source>
</evidence>
<keyword evidence="1" id="KW-1133">Transmembrane helix</keyword>